<organism evidence="3 4">
    <name type="scientific">Acidicapsa dinghuensis</name>
    <dbReference type="NCBI Taxonomy" id="2218256"/>
    <lineage>
        <taxon>Bacteria</taxon>
        <taxon>Pseudomonadati</taxon>
        <taxon>Acidobacteriota</taxon>
        <taxon>Terriglobia</taxon>
        <taxon>Terriglobales</taxon>
        <taxon>Acidobacteriaceae</taxon>
        <taxon>Acidicapsa</taxon>
    </lineage>
</organism>
<dbReference type="Proteomes" id="UP001596091">
    <property type="component" value="Unassembled WGS sequence"/>
</dbReference>
<name>A0ABW1EI87_9BACT</name>
<feature type="domain" description="DUF695" evidence="1">
    <location>
        <begin position="15"/>
        <end position="148"/>
    </location>
</feature>
<dbReference type="InterPro" id="IPR036701">
    <property type="entry name" value="RraB-like_sf"/>
</dbReference>
<evidence type="ECO:0000313" key="4">
    <source>
        <dbReference type="Proteomes" id="UP001596091"/>
    </source>
</evidence>
<dbReference type="SUPFAM" id="SSF89946">
    <property type="entry name" value="Hypothetical protein VC0424"/>
    <property type="match status" value="1"/>
</dbReference>
<comment type="caution">
    <text evidence="3">The sequence shown here is derived from an EMBL/GenBank/DDBJ whole genome shotgun (WGS) entry which is preliminary data.</text>
</comment>
<sequence length="260" mass="29917">MKKYCGVEDEEIVADQWNFYFCTVNDLLASIFLNLGLRDQVPIAAKPWLLWVWVYFLSPREDGLSSSEESPVLSKIEDLLSPELTEACGAILSGRITTAGRREFYFYGESSNRFESTVRKCLAVFPEYKFDLQADPDPEWKQYLDVLYPNLRQFESMANRDVLDALERNGDRHELEREVDYFLYFSSDTGRSLFCDAAEKLGYRVELLGKSEGERPFGVQLHRFQSVDQNTIDSIVFELMTLGEKYGGDYDGWGTEATAE</sequence>
<dbReference type="InterPro" id="IPR009671">
    <property type="entry name" value="RraB_dom"/>
</dbReference>
<dbReference type="EMBL" id="JBHSPH010000008">
    <property type="protein sequence ID" value="MFC5864004.1"/>
    <property type="molecule type" value="Genomic_DNA"/>
</dbReference>
<keyword evidence="4" id="KW-1185">Reference proteome</keyword>
<dbReference type="Gene3D" id="3.30.70.970">
    <property type="entry name" value="RraB-like"/>
    <property type="match status" value="1"/>
</dbReference>
<protein>
    <submittedName>
        <fullName evidence="3">DUF695 domain-containing protein</fullName>
    </submittedName>
</protein>
<gene>
    <name evidence="3" type="ORF">ACFPT7_16990</name>
</gene>
<dbReference type="RefSeq" id="WP_263341103.1">
    <property type="nucleotide sequence ID" value="NZ_JAGSYH010000006.1"/>
</dbReference>
<proteinExistence type="predicted"/>
<evidence type="ECO:0000313" key="3">
    <source>
        <dbReference type="EMBL" id="MFC5864004.1"/>
    </source>
</evidence>
<dbReference type="Pfam" id="PF05117">
    <property type="entry name" value="DUF695"/>
    <property type="match status" value="1"/>
</dbReference>
<feature type="domain" description="Regulator of ribonuclease activity B" evidence="2">
    <location>
        <begin position="158"/>
        <end position="255"/>
    </location>
</feature>
<evidence type="ECO:0000259" key="1">
    <source>
        <dbReference type="Pfam" id="PF05117"/>
    </source>
</evidence>
<evidence type="ECO:0000259" key="2">
    <source>
        <dbReference type="Pfam" id="PF06877"/>
    </source>
</evidence>
<dbReference type="InterPro" id="IPR016097">
    <property type="entry name" value="DUF695"/>
</dbReference>
<reference evidence="4" key="1">
    <citation type="journal article" date="2019" name="Int. J. Syst. Evol. Microbiol.">
        <title>The Global Catalogue of Microorganisms (GCM) 10K type strain sequencing project: providing services to taxonomists for standard genome sequencing and annotation.</title>
        <authorList>
            <consortium name="The Broad Institute Genomics Platform"/>
            <consortium name="The Broad Institute Genome Sequencing Center for Infectious Disease"/>
            <person name="Wu L."/>
            <person name="Ma J."/>
        </authorList>
    </citation>
    <scope>NUCLEOTIDE SEQUENCE [LARGE SCALE GENOMIC DNA]</scope>
    <source>
        <strain evidence="4">JCM 4087</strain>
    </source>
</reference>
<dbReference type="Pfam" id="PF06877">
    <property type="entry name" value="RraB"/>
    <property type="match status" value="1"/>
</dbReference>
<accession>A0ABW1EI87</accession>